<name>E2BWP2_HARSA</name>
<gene>
    <name evidence="2" type="ORF">EAI_14949</name>
</gene>
<dbReference type="CDD" id="cd11676">
    <property type="entry name" value="Gemin6"/>
    <property type="match status" value="1"/>
</dbReference>
<dbReference type="PROSITE" id="PS52001">
    <property type="entry name" value="AD"/>
    <property type="match status" value="1"/>
</dbReference>
<dbReference type="Pfam" id="PF06372">
    <property type="entry name" value="Gemin6"/>
    <property type="match status" value="1"/>
</dbReference>
<dbReference type="OMA" id="LEWEDYV"/>
<dbReference type="InterPro" id="IPR046857">
    <property type="entry name" value="Gemin6_Sm-like_dom"/>
</dbReference>
<dbReference type="GO" id="GO:0000245">
    <property type="term" value="P:spliceosomal complex assembly"/>
    <property type="evidence" value="ECO:0007669"/>
    <property type="project" value="InterPro"/>
</dbReference>
<keyword evidence="3" id="KW-1185">Reference proteome</keyword>
<dbReference type="AlphaFoldDB" id="E2BWP2"/>
<dbReference type="GO" id="GO:0005634">
    <property type="term" value="C:nucleus"/>
    <property type="evidence" value="ECO:0007669"/>
    <property type="project" value="InterPro"/>
</dbReference>
<evidence type="ECO:0000313" key="2">
    <source>
        <dbReference type="EMBL" id="EFN79897.1"/>
    </source>
</evidence>
<dbReference type="PhylomeDB" id="E2BWP2"/>
<dbReference type="KEGG" id="hst:105187391"/>
<reference evidence="2 3" key="1">
    <citation type="journal article" date="2010" name="Science">
        <title>Genomic comparison of the ants Camponotus floridanus and Harpegnathos saltator.</title>
        <authorList>
            <person name="Bonasio R."/>
            <person name="Zhang G."/>
            <person name="Ye C."/>
            <person name="Mutti N.S."/>
            <person name="Fang X."/>
            <person name="Qin N."/>
            <person name="Donahue G."/>
            <person name="Yang P."/>
            <person name="Li Q."/>
            <person name="Li C."/>
            <person name="Zhang P."/>
            <person name="Huang Z."/>
            <person name="Berger S.L."/>
            <person name="Reinberg D."/>
            <person name="Wang J."/>
            <person name="Liebig J."/>
        </authorList>
    </citation>
    <scope>NUCLEOTIDE SEQUENCE [LARGE SCALE GENOMIC DNA]</scope>
    <source>
        <strain evidence="2 3">R22 G/1</strain>
    </source>
</reference>
<feature type="domain" description="AD" evidence="1">
    <location>
        <begin position="73"/>
        <end position="164"/>
    </location>
</feature>
<dbReference type="Pfam" id="PF20417">
    <property type="entry name" value="Gemin6_C"/>
    <property type="match status" value="1"/>
</dbReference>
<dbReference type="InterPro" id="IPR046856">
    <property type="entry name" value="Gemin6_C"/>
</dbReference>
<organism evidence="3">
    <name type="scientific">Harpegnathos saltator</name>
    <name type="common">Jerdon's jumping ant</name>
    <dbReference type="NCBI Taxonomy" id="610380"/>
    <lineage>
        <taxon>Eukaryota</taxon>
        <taxon>Metazoa</taxon>
        <taxon>Ecdysozoa</taxon>
        <taxon>Arthropoda</taxon>
        <taxon>Hexapoda</taxon>
        <taxon>Insecta</taxon>
        <taxon>Pterygota</taxon>
        <taxon>Neoptera</taxon>
        <taxon>Endopterygota</taxon>
        <taxon>Hymenoptera</taxon>
        <taxon>Apocrita</taxon>
        <taxon>Aculeata</taxon>
        <taxon>Formicoidea</taxon>
        <taxon>Formicidae</taxon>
        <taxon>Ponerinae</taxon>
        <taxon>Ponerini</taxon>
        <taxon>Harpegnathos</taxon>
    </lineage>
</organism>
<dbReference type="OrthoDB" id="77463at2759"/>
<dbReference type="EMBL" id="GL451165">
    <property type="protein sequence ID" value="EFN79897.1"/>
    <property type="molecule type" value="Genomic_DNA"/>
</dbReference>
<dbReference type="PANTHER" id="PTHR14710:SF2">
    <property type="entry name" value="GEM-ASSOCIATED PROTEIN 6"/>
    <property type="match status" value="1"/>
</dbReference>
<dbReference type="Gene3D" id="2.30.30.100">
    <property type="match status" value="1"/>
</dbReference>
<evidence type="ECO:0000259" key="1">
    <source>
        <dbReference type="PROSITE" id="PS52001"/>
    </source>
</evidence>
<accession>E2BWP2</accession>
<protein>
    <submittedName>
        <fullName evidence="2">Gem-associated protein 6</fullName>
    </submittedName>
</protein>
<dbReference type="PANTHER" id="PTHR14710">
    <property type="entry name" value="GEM-ASSOCIATED PROTEIN 6"/>
    <property type="match status" value="1"/>
</dbReference>
<sequence>MTAENEDSDFSHNIYKNDPILFNSYVGKEVKITMKDEDVHCGIVYTIDPVSESVVLLQPKEPTTYSLKIVSGHSVKNIEIISAEERIVPELFLPSCTNFSQAAITNRKNTIKQLFLENRFSVKEEGDILKIEDTVTVEPPYYPQNCKCTNSIILSRIQNILMSK</sequence>
<dbReference type="InterPro" id="IPR009422">
    <property type="entry name" value="Gemin6"/>
</dbReference>
<proteinExistence type="predicted"/>
<dbReference type="STRING" id="610380.E2BWP2"/>
<evidence type="ECO:0000313" key="3">
    <source>
        <dbReference type="Proteomes" id="UP000008237"/>
    </source>
</evidence>
<dbReference type="InParanoid" id="E2BWP2"/>
<dbReference type="GO" id="GO:0000387">
    <property type="term" value="P:spliceosomal snRNP assembly"/>
    <property type="evidence" value="ECO:0007669"/>
    <property type="project" value="TreeGrafter"/>
</dbReference>
<dbReference type="Proteomes" id="UP000008237">
    <property type="component" value="Unassembled WGS sequence"/>
</dbReference>
<dbReference type="GO" id="GO:0032797">
    <property type="term" value="C:SMN complex"/>
    <property type="evidence" value="ECO:0007669"/>
    <property type="project" value="TreeGrafter"/>
</dbReference>
<dbReference type="InterPro" id="IPR047574">
    <property type="entry name" value="AD"/>
</dbReference>